<dbReference type="AlphaFoldDB" id="A0AAV7V7F1"/>
<dbReference type="EMBL" id="JANPWB010000003">
    <property type="protein sequence ID" value="KAJ1197433.1"/>
    <property type="molecule type" value="Genomic_DNA"/>
</dbReference>
<comment type="caution">
    <text evidence="1">The sequence shown here is derived from an EMBL/GenBank/DDBJ whole genome shotgun (WGS) entry which is preliminary data.</text>
</comment>
<gene>
    <name evidence="1" type="ORF">NDU88_001293</name>
</gene>
<keyword evidence="2" id="KW-1185">Reference proteome</keyword>
<dbReference type="Proteomes" id="UP001066276">
    <property type="component" value="Chromosome 2_1"/>
</dbReference>
<evidence type="ECO:0000313" key="2">
    <source>
        <dbReference type="Proteomes" id="UP001066276"/>
    </source>
</evidence>
<evidence type="ECO:0000313" key="1">
    <source>
        <dbReference type="EMBL" id="KAJ1197433.1"/>
    </source>
</evidence>
<protein>
    <submittedName>
        <fullName evidence="1">Uncharacterized protein</fullName>
    </submittedName>
</protein>
<organism evidence="1 2">
    <name type="scientific">Pleurodeles waltl</name>
    <name type="common">Iberian ribbed newt</name>
    <dbReference type="NCBI Taxonomy" id="8319"/>
    <lineage>
        <taxon>Eukaryota</taxon>
        <taxon>Metazoa</taxon>
        <taxon>Chordata</taxon>
        <taxon>Craniata</taxon>
        <taxon>Vertebrata</taxon>
        <taxon>Euteleostomi</taxon>
        <taxon>Amphibia</taxon>
        <taxon>Batrachia</taxon>
        <taxon>Caudata</taxon>
        <taxon>Salamandroidea</taxon>
        <taxon>Salamandridae</taxon>
        <taxon>Pleurodelinae</taxon>
        <taxon>Pleurodeles</taxon>
    </lineage>
</organism>
<name>A0AAV7V7F1_PLEWA</name>
<reference evidence="1" key="1">
    <citation type="journal article" date="2022" name="bioRxiv">
        <title>Sequencing and chromosome-scale assembly of the giantPleurodeles waltlgenome.</title>
        <authorList>
            <person name="Brown T."/>
            <person name="Elewa A."/>
            <person name="Iarovenko S."/>
            <person name="Subramanian E."/>
            <person name="Araus A.J."/>
            <person name="Petzold A."/>
            <person name="Susuki M."/>
            <person name="Suzuki K.-i.T."/>
            <person name="Hayashi T."/>
            <person name="Toyoda A."/>
            <person name="Oliveira C."/>
            <person name="Osipova E."/>
            <person name="Leigh N.D."/>
            <person name="Simon A."/>
            <person name="Yun M.H."/>
        </authorList>
    </citation>
    <scope>NUCLEOTIDE SEQUENCE</scope>
    <source>
        <strain evidence="1">20211129_DDA</strain>
        <tissue evidence="1">Liver</tissue>
    </source>
</reference>
<sequence length="117" mass="13164">MRSRTGCAHKGSTRCGSSQVWGSDLRACEGRPRPGNEEFVEDEQVALLFDEGQDGVNIDECKMGMETDKDLQKVLTGKVCSDGLDWNVLWKVPIGARDWQLKYGDETFRGVRGLLYY</sequence>
<accession>A0AAV7V7F1</accession>
<proteinExistence type="predicted"/>